<dbReference type="AlphaFoldDB" id="A0A9R1C761"/>
<gene>
    <name evidence="1" type="ORF">PRLR5076_01110</name>
</gene>
<proteinExistence type="predicted"/>
<evidence type="ECO:0000313" key="1">
    <source>
        <dbReference type="EMBL" id="GJG57260.1"/>
    </source>
</evidence>
<dbReference type="EMBL" id="BPUB01000001">
    <property type="protein sequence ID" value="GJG57260.1"/>
    <property type="molecule type" value="Genomic_DNA"/>
</dbReference>
<evidence type="ECO:0000313" key="2">
    <source>
        <dbReference type="Proteomes" id="UP000825483"/>
    </source>
</evidence>
<name>A0A9R1C761_9BACT</name>
<accession>A0A9R1C761</accession>
<keyword evidence="2" id="KW-1185">Reference proteome</keyword>
<organism evidence="1 2">
    <name type="scientific">Prevotella lacticifex</name>
    <dbReference type="NCBI Taxonomy" id="2854755"/>
    <lineage>
        <taxon>Bacteria</taxon>
        <taxon>Pseudomonadati</taxon>
        <taxon>Bacteroidota</taxon>
        <taxon>Bacteroidia</taxon>
        <taxon>Bacteroidales</taxon>
        <taxon>Prevotellaceae</taxon>
        <taxon>Prevotella</taxon>
    </lineage>
</organism>
<dbReference type="Proteomes" id="UP000825483">
    <property type="component" value="Unassembled WGS sequence"/>
</dbReference>
<comment type="caution">
    <text evidence="1">The sequence shown here is derived from an EMBL/GenBank/DDBJ whole genome shotgun (WGS) entry which is preliminary data.</text>
</comment>
<protein>
    <submittedName>
        <fullName evidence="1">Uncharacterized protein</fullName>
    </submittedName>
</protein>
<reference evidence="1" key="1">
    <citation type="journal article" date="2022" name="Int. J. Syst. Evol. Microbiol.">
        <title>Prevotella lacticifex sp. nov., isolated from the rumen of cows.</title>
        <authorList>
            <person name="Shinkai T."/>
            <person name="Ikeyama N."/>
            <person name="Kumagai M."/>
            <person name="Ohmori H."/>
            <person name="Sakamoto M."/>
            <person name="Ohkuma M."/>
            <person name="Mitsumori M."/>
        </authorList>
    </citation>
    <scope>NUCLEOTIDE SEQUENCE</scope>
    <source>
        <strain evidence="1">R5076</strain>
    </source>
</reference>
<sequence length="433" mass="46922">MFGALSLSAAAQAQETTFTYDLTKAYKPSVALNNFNCGWAFYSYEKEGKTDSKRQDYKGYAVDSVSKSIGLPEECHVWVRNPRLVQTINDAGFYNSGNDGRNMAVDGLTAGDKVIFKYTSESDDETKTKMIYATGASGLTCALINGDTLRAGLSVINSGDTIVIDSAKFVNSKNVEDGYISVLLYKKMAVASVKILKGDGSELLYDFTKAGTPVAISNFNRNQSKEGKIYVNQGEGKENRNRNDFKGYTPDSVTASLGLPDECHIFQGQNRIVQYLTHRGVYVSGNTQWAVDGLDSADVVEIEYIAPGLSDDKQHILFTNGTSATTKVFLNNSTDTLAVLAPINSGDSLTVATTSDLDGQGNVNGYVTFQAYKGMYIQKIVITKHSVADGIKAPTVSVAPANTDNAWYTLSGVMVEKPQNGVYIHNGKKIIVK</sequence>